<evidence type="ECO:0008006" key="3">
    <source>
        <dbReference type="Google" id="ProtNLM"/>
    </source>
</evidence>
<accession>A0ABQ3HZ11</accession>
<protein>
    <recommendedName>
        <fullName evidence="3">Transglutaminase-like domain-containing protein</fullName>
    </recommendedName>
</protein>
<evidence type="ECO:0000313" key="1">
    <source>
        <dbReference type="EMBL" id="GHE34160.1"/>
    </source>
</evidence>
<proteinExistence type="predicted"/>
<evidence type="ECO:0000313" key="2">
    <source>
        <dbReference type="Proteomes" id="UP000620550"/>
    </source>
</evidence>
<dbReference type="PANTHER" id="PTHR35532">
    <property type="entry name" value="SIMILAR TO POLYHYDROXYALKANOATE DEPOLYMERASE"/>
    <property type="match status" value="1"/>
</dbReference>
<organism evidence="1 2">
    <name type="scientific">Sphingobacterium griseoflavum</name>
    <dbReference type="NCBI Taxonomy" id="1474952"/>
    <lineage>
        <taxon>Bacteria</taxon>
        <taxon>Pseudomonadati</taxon>
        <taxon>Bacteroidota</taxon>
        <taxon>Sphingobacteriia</taxon>
        <taxon>Sphingobacteriales</taxon>
        <taxon>Sphingobacteriaceae</taxon>
        <taxon>Sphingobacterium</taxon>
    </lineage>
</organism>
<gene>
    <name evidence="1" type="ORF">GCM10017764_16850</name>
</gene>
<reference evidence="2" key="1">
    <citation type="journal article" date="2019" name="Int. J. Syst. Evol. Microbiol.">
        <title>The Global Catalogue of Microorganisms (GCM) 10K type strain sequencing project: providing services to taxonomists for standard genome sequencing and annotation.</title>
        <authorList>
            <consortium name="The Broad Institute Genomics Platform"/>
            <consortium name="The Broad Institute Genome Sequencing Center for Infectious Disease"/>
            <person name="Wu L."/>
            <person name="Ma J."/>
        </authorList>
    </citation>
    <scope>NUCLEOTIDE SEQUENCE [LARGE SCALE GENOMIC DNA]</scope>
    <source>
        <strain evidence="2">CGMCC 1.12966</strain>
    </source>
</reference>
<dbReference type="Proteomes" id="UP000620550">
    <property type="component" value="Unassembled WGS sequence"/>
</dbReference>
<keyword evidence="2" id="KW-1185">Reference proteome</keyword>
<sequence>MLTTFAGNKKQRMAASFLADQVDQYYGVSVSYTNEDGNNLNSTINNYLGDNDIVDSLNAYAVRDTFWDSKDLKTGYLINNIALAFSHYKENPLSISVPDSIFYEYILPYRVGYEILSDWRSYFNAIYMNYLSTFDTEKIDEKFIVDMVHHIQQLSYHVLDRTGLAKYPFPADHSLQDIREVGRPYSCEDYALFKLYSFRSIGLAAAYETVPLYGKFNFGHSETALWHRDGKFHCTEGKTQMPYKYYIAKMYRRRFSPRTSPFQQIVKAGENADNIPSYFDMPYYDDITDERTLVSDININPQNDFDRKNLSGSGVAYLCVYNDGEWKPVEWARRDRYRIWKFRNMGRKIIYHLAIYNEGLQELVGAPLILDTVGNVIQLQSVLKDGLSDVRIEKFDRNSRMNDGLYELFYWEEGLKKWISKEQFNATEKGVILSLAKNTLYKIEPMYAHSSPRPFSIENNEQIWW</sequence>
<name>A0ABQ3HZ11_9SPHI</name>
<dbReference type="RefSeq" id="WP_189626206.1">
    <property type="nucleotide sequence ID" value="NZ_BNAF01000005.1"/>
</dbReference>
<comment type="caution">
    <text evidence="1">The sequence shown here is derived from an EMBL/GenBank/DDBJ whole genome shotgun (WGS) entry which is preliminary data.</text>
</comment>
<dbReference type="EMBL" id="BNAF01000005">
    <property type="protein sequence ID" value="GHE34160.1"/>
    <property type="molecule type" value="Genomic_DNA"/>
</dbReference>
<dbReference type="PANTHER" id="PTHR35532:SF5">
    <property type="entry name" value="CARBOHYDRATE-BINDING DOMAIN-CONTAINING PROTEIN"/>
    <property type="match status" value="1"/>
</dbReference>